<dbReference type="PATRIC" id="fig|161398.10.peg.2089"/>
<dbReference type="AlphaFoldDB" id="A0A0S2K357"/>
<accession>A0A0S2K357</accession>
<dbReference type="GO" id="GO:0035438">
    <property type="term" value="F:cyclic-di-GMP binding"/>
    <property type="evidence" value="ECO:0007669"/>
    <property type="project" value="InterPro"/>
</dbReference>
<keyword evidence="1" id="KW-0547">Nucleotide-binding</keyword>
<dbReference type="KEGG" id="pphe:PP2015_2054"/>
<evidence type="ECO:0000313" key="4">
    <source>
        <dbReference type="Proteomes" id="UP000061457"/>
    </source>
</evidence>
<keyword evidence="1" id="KW-0973">c-di-GMP</keyword>
<evidence type="ECO:0000313" key="3">
    <source>
        <dbReference type="EMBL" id="ALO42552.1"/>
    </source>
</evidence>
<dbReference type="InterPro" id="IPR027021">
    <property type="entry name" value="C-di-GMP_BP_PA4608"/>
</dbReference>
<proteinExistence type="predicted"/>
<name>A0A0S2K357_9GAMM</name>
<dbReference type="InterPro" id="IPR009875">
    <property type="entry name" value="PilZ_domain"/>
</dbReference>
<dbReference type="STRING" id="161398.PP2015_2054"/>
<comment type="function">
    <text evidence="1">Binds the second messenger bis-(3'-5') cyclic dimeric guanosine monophosphate (c-di-GMP). Can bind two c-di-GMP molecules per monomer. May play a role in bacterial second-messenger regulated processes. Binding to c-di-GMP induces a conformational change of the C- and N-termini resulting in the exposure of a highly negative surface on one side of the protein to a possible effector protein.</text>
</comment>
<keyword evidence="4" id="KW-1185">Reference proteome</keyword>
<dbReference type="SUPFAM" id="SSF141371">
    <property type="entry name" value="PilZ domain-like"/>
    <property type="match status" value="1"/>
</dbReference>
<dbReference type="EMBL" id="CP013187">
    <property type="protein sequence ID" value="ALO42552.1"/>
    <property type="molecule type" value="Genomic_DNA"/>
</dbReference>
<protein>
    <recommendedName>
        <fullName evidence="1">Cyclic diguanosine monophosphate-binding protein</fullName>
        <shortName evidence="1">c-di-GMP-binding protein</shortName>
    </recommendedName>
    <alternativeName>
        <fullName evidence="1">Pilz domain-containing protein</fullName>
    </alternativeName>
</protein>
<evidence type="ECO:0000259" key="2">
    <source>
        <dbReference type="Pfam" id="PF07238"/>
    </source>
</evidence>
<organism evidence="3 4">
    <name type="scientific">Pseudoalteromonas phenolica</name>
    <dbReference type="NCBI Taxonomy" id="161398"/>
    <lineage>
        <taxon>Bacteria</taxon>
        <taxon>Pseudomonadati</taxon>
        <taxon>Pseudomonadota</taxon>
        <taxon>Gammaproteobacteria</taxon>
        <taxon>Alteromonadales</taxon>
        <taxon>Pseudoalteromonadaceae</taxon>
        <taxon>Pseudoalteromonas</taxon>
    </lineage>
</organism>
<reference evidence="3 4" key="1">
    <citation type="submission" date="2015-11" db="EMBL/GenBank/DDBJ databases">
        <authorList>
            <person name="Zhang Y."/>
            <person name="Guo Z."/>
        </authorList>
    </citation>
    <scope>NUCLEOTIDE SEQUENCE [LARGE SCALE GENOMIC DNA]</scope>
    <source>
        <strain evidence="3 4">KCTC 12086</strain>
    </source>
</reference>
<gene>
    <name evidence="3" type="ORF">PP2015_2054</name>
</gene>
<feature type="domain" description="PilZ" evidence="2">
    <location>
        <begin position="4"/>
        <end position="101"/>
    </location>
</feature>
<sequence length="122" mass="13821">MMEERRRFTRILFSNPATLMTASGDYNCQVLDLSLKGALITLPVGYVPLQGEAANLKFHLPDSEVLISMEVEVRHVESEYLGLHCNQIDLESVTHLKRLIELNVGDDAVLHREIEQLAFKNT</sequence>
<comment type="subunit">
    <text evidence="1">Monomer in both c-di-GMP-bound and free forms.</text>
</comment>
<dbReference type="Pfam" id="PF07238">
    <property type="entry name" value="PilZ"/>
    <property type="match status" value="1"/>
</dbReference>
<dbReference type="Proteomes" id="UP000061457">
    <property type="component" value="Chromosome I"/>
</dbReference>
<evidence type="ECO:0000256" key="1">
    <source>
        <dbReference type="PIRNR" id="PIRNR028141"/>
    </source>
</evidence>
<dbReference type="PIRSF" id="PIRSF028141">
    <property type="entry name" value="C-di-GMP_BP_PA4608"/>
    <property type="match status" value="1"/>
</dbReference>
<dbReference type="Gene3D" id="2.40.10.220">
    <property type="entry name" value="predicted glycosyltransferase like domains"/>
    <property type="match status" value="1"/>
</dbReference>